<dbReference type="Pfam" id="PF00970">
    <property type="entry name" value="FAD_binding_6"/>
    <property type="match status" value="1"/>
</dbReference>
<dbReference type="SMART" id="SM01117">
    <property type="entry name" value="Cyt-b5"/>
    <property type="match status" value="1"/>
</dbReference>
<comment type="caution">
    <text evidence="8">The sequence shown here is derived from an EMBL/GenBank/DDBJ whole genome shotgun (WGS) entry which is preliminary data.</text>
</comment>
<dbReference type="PRINTS" id="PR00406">
    <property type="entry name" value="CYTB5RDTASE"/>
</dbReference>
<dbReference type="FunFam" id="3.10.120.10:FF:000001">
    <property type="entry name" value="Cytochrome b5 reductase 4"/>
    <property type="match status" value="1"/>
</dbReference>
<keyword evidence="2" id="KW-0349">Heme</keyword>
<evidence type="ECO:0000313" key="8">
    <source>
        <dbReference type="EMBL" id="CAF1150735.1"/>
    </source>
</evidence>
<protein>
    <recommendedName>
        <fullName evidence="10">Cytochrome-b5 reductase</fullName>
    </recommendedName>
</protein>
<dbReference type="Pfam" id="PF00175">
    <property type="entry name" value="NAD_binding_1"/>
    <property type="match status" value="1"/>
</dbReference>
<dbReference type="PROSITE" id="PS51384">
    <property type="entry name" value="FAD_FR"/>
    <property type="match status" value="1"/>
</dbReference>
<dbReference type="Gene3D" id="2.40.30.10">
    <property type="entry name" value="Translation factors"/>
    <property type="match status" value="1"/>
</dbReference>
<dbReference type="Proteomes" id="UP000663832">
    <property type="component" value="Unassembled WGS sequence"/>
</dbReference>
<sequence length="519" mass="58830">MNSVRTYICCIKPREQNQTMNFLQPPAQTITTNKTRAQVALAPRHGLMDWIRKMNNTPDISGTNGKILNVTLEELAKHNKKTDCWTAIAGNVYNISPYLDFHPGGVDEIMRGAGIDATTLFQEIHSWVNFGSMLEKCLVGRLISKPNSNETASTKPKSLPPRLRFDFRQPDSKSLKLFIYTTYLTLTTENIFVHIENSKKISILVFIDGFVHTIAIELFELVTNDITVHISTNSRGQIEIDLKKQNDQIWKTIGKFASNHLSVCPVQDFEPIYFMATLIKRSPVTHDSDWYTFSLPSNIFMLPPIGYHIRLRQSKDGILIVKPYTVVNKLNNEQNLSSDQTIELLIKHYTDRTMTPMLQKLNIGDTIEMSSFEGTFDYTKINTCKTLILVAAGTGLTPMIRIINYVIKQTENQVDMNVILLFFNKTQDDILCGEELQTISKQNKIIVHDILSRPGPEWTGETGYIRGELLHRLLPSISSTTNVTETLVCVCGPTPFSKLAIDLLKEHGYNDNCLHLFLA</sequence>
<dbReference type="Pfam" id="PF00173">
    <property type="entry name" value="Cyt-b5"/>
    <property type="match status" value="1"/>
</dbReference>
<dbReference type="PANTHER" id="PTHR46237">
    <property type="entry name" value="CYTOCHROME B5 REDUCTASE 4 FAMILY MEMBER"/>
    <property type="match status" value="1"/>
</dbReference>
<dbReference type="InterPro" id="IPR001199">
    <property type="entry name" value="Cyt_B5-like_heme/steroid-bd"/>
</dbReference>
<dbReference type="EMBL" id="CAJNOM010000154">
    <property type="protein sequence ID" value="CAF1150735.1"/>
    <property type="molecule type" value="Genomic_DNA"/>
</dbReference>
<dbReference type="Gene3D" id="3.10.120.10">
    <property type="entry name" value="Cytochrome b5-like heme/steroid binding domain"/>
    <property type="match status" value="1"/>
</dbReference>
<dbReference type="GO" id="GO:0005737">
    <property type="term" value="C:cytoplasm"/>
    <property type="evidence" value="ECO:0007669"/>
    <property type="project" value="TreeGrafter"/>
</dbReference>
<dbReference type="InterPro" id="IPR017938">
    <property type="entry name" value="Riboflavin_synthase-like_b-brl"/>
</dbReference>
<dbReference type="AlphaFoldDB" id="A0A814SQ76"/>
<dbReference type="InterPro" id="IPR018506">
    <property type="entry name" value="Cyt_B5_heme-BS"/>
</dbReference>
<feature type="domain" description="Cytochrome b5 heme-binding" evidence="6">
    <location>
        <begin position="67"/>
        <end position="143"/>
    </location>
</feature>
<accession>A0A814SQ76</accession>
<evidence type="ECO:0000256" key="3">
    <source>
        <dbReference type="ARBA" id="ARBA00022723"/>
    </source>
</evidence>
<dbReference type="OrthoDB" id="260519at2759"/>
<dbReference type="SUPFAM" id="SSF63380">
    <property type="entry name" value="Riboflavin synthase domain-like"/>
    <property type="match status" value="1"/>
</dbReference>
<dbReference type="InterPro" id="IPR036400">
    <property type="entry name" value="Cyt_B5-like_heme/steroid_sf"/>
</dbReference>
<comment type="similarity">
    <text evidence="1">Belongs to the flavoprotein pyridine nucleotide cytochrome reductase family.</text>
</comment>
<dbReference type="InterPro" id="IPR017927">
    <property type="entry name" value="FAD-bd_FR_type"/>
</dbReference>
<dbReference type="FunFam" id="3.40.50.80:FF:000021">
    <property type="entry name" value="Cytochrome b5 reductase 4"/>
    <property type="match status" value="1"/>
</dbReference>
<dbReference type="GO" id="GO:0020037">
    <property type="term" value="F:heme binding"/>
    <property type="evidence" value="ECO:0007669"/>
    <property type="project" value="InterPro"/>
</dbReference>
<reference evidence="8" key="1">
    <citation type="submission" date="2021-02" db="EMBL/GenBank/DDBJ databases">
        <authorList>
            <person name="Nowell W R."/>
        </authorList>
    </citation>
    <scope>NUCLEOTIDE SEQUENCE</scope>
</reference>
<evidence type="ECO:0000259" key="7">
    <source>
        <dbReference type="PROSITE" id="PS51384"/>
    </source>
</evidence>
<dbReference type="GO" id="GO:0004128">
    <property type="term" value="F:cytochrome-b5 reductase activity, acting on NAD(P)H"/>
    <property type="evidence" value="ECO:0007669"/>
    <property type="project" value="TreeGrafter"/>
</dbReference>
<dbReference type="GO" id="GO:0046872">
    <property type="term" value="F:metal ion binding"/>
    <property type="evidence" value="ECO:0007669"/>
    <property type="project" value="UniProtKB-KW"/>
</dbReference>
<evidence type="ECO:0008006" key="10">
    <source>
        <dbReference type="Google" id="ProtNLM"/>
    </source>
</evidence>
<evidence type="ECO:0000259" key="6">
    <source>
        <dbReference type="PROSITE" id="PS50255"/>
    </source>
</evidence>
<keyword evidence="9" id="KW-1185">Reference proteome</keyword>
<dbReference type="SUPFAM" id="SSF52343">
    <property type="entry name" value="Ferredoxin reductase-like, C-terminal NADP-linked domain"/>
    <property type="match status" value="1"/>
</dbReference>
<dbReference type="Gene3D" id="3.40.50.80">
    <property type="entry name" value="Nucleotide-binding domain of ferredoxin-NADP reductase (FNR) module"/>
    <property type="match status" value="1"/>
</dbReference>
<dbReference type="InterPro" id="IPR039261">
    <property type="entry name" value="FNR_nucleotide-bd"/>
</dbReference>
<evidence type="ECO:0000256" key="2">
    <source>
        <dbReference type="ARBA" id="ARBA00022617"/>
    </source>
</evidence>
<evidence type="ECO:0000313" key="9">
    <source>
        <dbReference type="Proteomes" id="UP000663832"/>
    </source>
</evidence>
<keyword evidence="4" id="KW-0560">Oxidoreductase</keyword>
<dbReference type="InterPro" id="IPR008333">
    <property type="entry name" value="Cbr1-like_FAD-bd_dom"/>
</dbReference>
<dbReference type="PANTHER" id="PTHR46237:SF1">
    <property type="entry name" value="CYTOCHROME B5 REDUCTASE 4"/>
    <property type="match status" value="1"/>
</dbReference>
<dbReference type="PROSITE" id="PS00191">
    <property type="entry name" value="CYTOCHROME_B5_1"/>
    <property type="match status" value="1"/>
</dbReference>
<dbReference type="SUPFAM" id="SSF55856">
    <property type="entry name" value="Cytochrome b5-like heme/steroid binding domain"/>
    <property type="match status" value="1"/>
</dbReference>
<proteinExistence type="inferred from homology"/>
<dbReference type="InterPro" id="IPR051872">
    <property type="entry name" value="Cytochrome_b5/Flavoprotein_Rdt"/>
</dbReference>
<name>A0A814SQ76_9BILA</name>
<keyword evidence="3" id="KW-0479">Metal-binding</keyword>
<dbReference type="CDD" id="cd06183">
    <property type="entry name" value="cyt_b5_reduct_like"/>
    <property type="match status" value="1"/>
</dbReference>
<feature type="domain" description="FAD-binding FR-type" evidence="7">
    <location>
        <begin position="271"/>
        <end position="379"/>
    </location>
</feature>
<organism evidence="8 9">
    <name type="scientific">Adineta steineri</name>
    <dbReference type="NCBI Taxonomy" id="433720"/>
    <lineage>
        <taxon>Eukaryota</taxon>
        <taxon>Metazoa</taxon>
        <taxon>Spiralia</taxon>
        <taxon>Gnathifera</taxon>
        <taxon>Rotifera</taxon>
        <taxon>Eurotatoria</taxon>
        <taxon>Bdelloidea</taxon>
        <taxon>Adinetida</taxon>
        <taxon>Adinetidae</taxon>
        <taxon>Adineta</taxon>
    </lineage>
</organism>
<dbReference type="InterPro" id="IPR001433">
    <property type="entry name" value="OxRdtase_FAD/NAD-bd"/>
</dbReference>
<evidence type="ECO:0000256" key="1">
    <source>
        <dbReference type="ARBA" id="ARBA00006105"/>
    </source>
</evidence>
<keyword evidence="5" id="KW-0408">Iron</keyword>
<gene>
    <name evidence="8" type="ORF">QVE165_LOCUS23002</name>
</gene>
<evidence type="ECO:0000256" key="4">
    <source>
        <dbReference type="ARBA" id="ARBA00023002"/>
    </source>
</evidence>
<evidence type="ECO:0000256" key="5">
    <source>
        <dbReference type="ARBA" id="ARBA00023004"/>
    </source>
</evidence>
<dbReference type="PROSITE" id="PS50255">
    <property type="entry name" value="CYTOCHROME_B5_2"/>
    <property type="match status" value="1"/>
</dbReference>